<evidence type="ECO:0000313" key="2">
    <source>
        <dbReference type="EMBL" id="CAL4129940.1"/>
    </source>
</evidence>
<evidence type="ECO:0000259" key="1">
    <source>
        <dbReference type="PROSITE" id="PS51233"/>
    </source>
</evidence>
<comment type="caution">
    <text evidence="2">The sequence shown here is derived from an EMBL/GenBank/DDBJ whole genome shotgun (WGS) entry which is preliminary data.</text>
</comment>
<accession>A0AAV2RKJ1</accession>
<dbReference type="EMBL" id="CAXKWB010026299">
    <property type="protein sequence ID" value="CAL4129940.1"/>
    <property type="molecule type" value="Genomic_DNA"/>
</dbReference>
<proteinExistence type="predicted"/>
<gene>
    <name evidence="2" type="ORF">MNOR_LOCUS26390</name>
</gene>
<evidence type="ECO:0000313" key="3">
    <source>
        <dbReference type="Proteomes" id="UP001497623"/>
    </source>
</evidence>
<feature type="non-terminal residue" evidence="2">
    <location>
        <position position="456"/>
    </location>
</feature>
<reference evidence="2 3" key="1">
    <citation type="submission" date="2024-05" db="EMBL/GenBank/DDBJ databases">
        <authorList>
            <person name="Wallberg A."/>
        </authorList>
    </citation>
    <scope>NUCLEOTIDE SEQUENCE [LARGE SCALE GENOMIC DNA]</scope>
</reference>
<sequence>MTEFKILVTSSNCYSKCKRNKSHNIVVYCYNWYDYTHCGCCHLHLIHSGLIGYNSQKSRYGKGSKICLNLAALKNDHTYIFLTHQKPIYVQVNGKEYAVPSSFPSIVKIMDTFYPLLAWKTRNNCVNLQGSSGITVQFCGSSWSNQVYVWADPDIAGGLEGLCGTVTDDVDDDFTTRNGTITSSWQRNPPLEFPLSWLADSVASNGSCDDQDGRVKRQAQNNCETDPSILDNFYNQCRTAVINQFSNDKAEEEQGIIDDCVFDLCRVSDPDDWITAVREAAQAQADIQENTMNFTATTSITATTTDIVDTTATDVTPATDTTSPATECRCKRKCWKKSGYCTTDPGSCDGRVMNHGCGGPGCVCCIPQGCRPKKKCYRKGGYCTSSAETCEGRTTAGCWGQDCVCCLVTDRCQPKKKCWKKGGTCVTDPSTCKGQIINNGCQSNNCYCCVNQPKCP</sequence>
<name>A0AAV2RKJ1_MEGNR</name>
<dbReference type="PROSITE" id="PS51233">
    <property type="entry name" value="VWFD"/>
    <property type="match status" value="1"/>
</dbReference>
<dbReference type="AlphaFoldDB" id="A0AAV2RKJ1"/>
<dbReference type="Pfam" id="PF00094">
    <property type="entry name" value="VWD"/>
    <property type="match status" value="1"/>
</dbReference>
<organism evidence="2 3">
    <name type="scientific">Meganyctiphanes norvegica</name>
    <name type="common">Northern krill</name>
    <name type="synonym">Thysanopoda norvegica</name>
    <dbReference type="NCBI Taxonomy" id="48144"/>
    <lineage>
        <taxon>Eukaryota</taxon>
        <taxon>Metazoa</taxon>
        <taxon>Ecdysozoa</taxon>
        <taxon>Arthropoda</taxon>
        <taxon>Crustacea</taxon>
        <taxon>Multicrustacea</taxon>
        <taxon>Malacostraca</taxon>
        <taxon>Eumalacostraca</taxon>
        <taxon>Eucarida</taxon>
        <taxon>Euphausiacea</taxon>
        <taxon>Euphausiidae</taxon>
        <taxon>Meganyctiphanes</taxon>
    </lineage>
</organism>
<dbReference type="InterPro" id="IPR001846">
    <property type="entry name" value="VWF_type-D"/>
</dbReference>
<feature type="domain" description="VWFD" evidence="1">
    <location>
        <begin position="15"/>
        <end position="209"/>
    </location>
</feature>
<keyword evidence="3" id="KW-1185">Reference proteome</keyword>
<dbReference type="Proteomes" id="UP001497623">
    <property type="component" value="Unassembled WGS sequence"/>
</dbReference>
<protein>
    <recommendedName>
        <fullName evidence="1">VWFD domain-containing protein</fullName>
    </recommendedName>
</protein>